<dbReference type="EMBL" id="FPLJ01000017">
    <property type="protein sequence ID" value="SGY83926.1"/>
    <property type="molecule type" value="Genomic_DNA"/>
</dbReference>
<dbReference type="RefSeq" id="WP_082275993.1">
    <property type="nucleotide sequence ID" value="NZ_CAWQZC010000056.1"/>
</dbReference>
<dbReference type="EMBL" id="FPLD01000014">
    <property type="protein sequence ID" value="SGY85463.1"/>
    <property type="molecule type" value="Genomic_DNA"/>
</dbReference>
<protein>
    <submittedName>
        <fullName evidence="3">Uncharacterized protein</fullName>
    </submittedName>
</protein>
<sequence>MRAKQSSYVAVHGFALLSMTLIIVFIMISGSLSFAHIQQQRIQRNQLHLNYLKTRIIAVNKLDLFYIVLYESPELLALASPCTNLALNSRSAVTPNDMMREFMLSELFYICAEQEGVFNVLLEIPFNNIERLVVQRKLTTTSTPWIWQPHSLFGF</sequence>
<evidence type="ECO:0000313" key="5">
    <source>
        <dbReference type="Proteomes" id="UP000183794"/>
    </source>
</evidence>
<keyword evidence="1" id="KW-0472">Membrane</keyword>
<name>A0A1K9YUW1_9GAMM</name>
<keyword evidence="1" id="KW-0812">Transmembrane</keyword>
<gene>
    <name evidence="2" type="ORF">MT2528_0530</name>
    <name evidence="3" type="ORF">NVI5450_0521</name>
</gene>
<evidence type="ECO:0000313" key="4">
    <source>
        <dbReference type="Proteomes" id="UP000182660"/>
    </source>
</evidence>
<evidence type="ECO:0000313" key="3">
    <source>
        <dbReference type="EMBL" id="SGY85463.1"/>
    </source>
</evidence>
<dbReference type="GeneID" id="61294263"/>
<organism evidence="3 5">
    <name type="scientific">Moritella viscosa</name>
    <dbReference type="NCBI Taxonomy" id="80854"/>
    <lineage>
        <taxon>Bacteria</taxon>
        <taxon>Pseudomonadati</taxon>
        <taxon>Pseudomonadota</taxon>
        <taxon>Gammaproteobacteria</taxon>
        <taxon>Alteromonadales</taxon>
        <taxon>Moritellaceae</taxon>
        <taxon>Moritella</taxon>
    </lineage>
</organism>
<feature type="transmembrane region" description="Helical" evidence="1">
    <location>
        <begin position="12"/>
        <end position="35"/>
    </location>
</feature>
<dbReference type="Proteomes" id="UP000182660">
    <property type="component" value="Unassembled WGS sequence"/>
</dbReference>
<dbReference type="Proteomes" id="UP000183794">
    <property type="component" value="Unassembled WGS sequence"/>
</dbReference>
<keyword evidence="1" id="KW-1133">Transmembrane helix</keyword>
<evidence type="ECO:0000313" key="2">
    <source>
        <dbReference type="EMBL" id="SGY83926.1"/>
    </source>
</evidence>
<reference evidence="3 5" key="1">
    <citation type="submission" date="2016-11" db="EMBL/GenBank/DDBJ databases">
        <authorList>
            <person name="Jaros S."/>
            <person name="Januszkiewicz K."/>
            <person name="Wedrychowicz H."/>
        </authorList>
    </citation>
    <scope>NUCLEOTIDE SEQUENCE [LARGE SCALE GENOMIC DNA]</scope>
    <source>
        <strain evidence="3">NVI 5450</strain>
    </source>
</reference>
<accession>A0A1K9YUW1</accession>
<dbReference type="AlphaFoldDB" id="A0A1K9YUW1"/>
<proteinExistence type="predicted"/>
<keyword evidence="4" id="KW-1185">Reference proteome</keyword>
<reference evidence="2 4" key="2">
    <citation type="submission" date="2016-11" db="EMBL/GenBank/DDBJ databases">
        <authorList>
            <person name="Klemetsen T."/>
        </authorList>
    </citation>
    <scope>NUCLEOTIDE SEQUENCE [LARGE SCALE GENOMIC DNA]</scope>
    <source>
        <strain evidence="2">MT 2528</strain>
    </source>
</reference>
<evidence type="ECO:0000256" key="1">
    <source>
        <dbReference type="SAM" id="Phobius"/>
    </source>
</evidence>